<sequence length="515" mass="59099">MELDSTKLSNRLIQLCECGCDCCDSGSCSRTWIRSVKRKLDELEVEREKLMVSGILIPQVAHVDIENECGALREMVSNQQQNIRDLSIELEEERKASSSAANEAMSMILRLQRVKAEIEMEARQFKRFSEEKTAHDQQEIAALEELLYKRERTIQSLTCEVQAYKYRMMSYGFTESEVEGEKSMTAGSNSIAGGSEFDYLPYDYPPLKCHPNEQQQRQQQQQHANNYPESSDNETVDIDKYTFEETPSLKDIEQRINQLERSPKHGQPFLDKLIVGHSQRKPKSSRFSMDSSTTSFFATIKEDTVSGSPRFGGNIRKMDSQDYSTNFKKVDNGSEFGDETSDRIYTVDSIHYESSHHNNNNSNHNLKANLPIYNDEYMSTSKNSMCQTDVDQDPEVMKLYARLHALEADRESMRQAIINMRTDKAQLVLLKEIAQHLCKEVQPGSRMMPAKNQSAIGKFFVFSVFKGVASALFWRRKAYESKYMFGMTSRNPGMMVLLDKGPQVGQWRCLSRTQL</sequence>
<dbReference type="GO" id="GO:0080115">
    <property type="term" value="F:myosin XI tail binding"/>
    <property type="evidence" value="ECO:0007669"/>
    <property type="project" value="UniProtKB-ARBA"/>
</dbReference>
<gene>
    <name evidence="8" type="ORF">OSB04_009595</name>
</gene>
<evidence type="ECO:0000256" key="4">
    <source>
        <dbReference type="ARBA" id="ARBA00023136"/>
    </source>
</evidence>
<keyword evidence="5" id="KW-0175">Coiled coil</keyword>
<feature type="coiled-coil region" evidence="5">
    <location>
        <begin position="33"/>
        <end position="131"/>
    </location>
</feature>
<feature type="domain" description="GTD-binding" evidence="7">
    <location>
        <begin position="67"/>
        <end position="165"/>
    </location>
</feature>
<organism evidence="8 9">
    <name type="scientific">Centaurea solstitialis</name>
    <name type="common">yellow star-thistle</name>
    <dbReference type="NCBI Taxonomy" id="347529"/>
    <lineage>
        <taxon>Eukaryota</taxon>
        <taxon>Viridiplantae</taxon>
        <taxon>Streptophyta</taxon>
        <taxon>Embryophyta</taxon>
        <taxon>Tracheophyta</taxon>
        <taxon>Spermatophyta</taxon>
        <taxon>Magnoliopsida</taxon>
        <taxon>eudicotyledons</taxon>
        <taxon>Gunneridae</taxon>
        <taxon>Pentapetalae</taxon>
        <taxon>asterids</taxon>
        <taxon>campanulids</taxon>
        <taxon>Asterales</taxon>
        <taxon>Asteraceae</taxon>
        <taxon>Carduoideae</taxon>
        <taxon>Cardueae</taxon>
        <taxon>Centaureinae</taxon>
        <taxon>Centaurea</taxon>
    </lineage>
</organism>
<dbReference type="Pfam" id="PF04576">
    <property type="entry name" value="Zein-binding"/>
    <property type="match status" value="1"/>
</dbReference>
<comment type="subcellular location">
    <subcellularLocation>
        <location evidence="1">Membrane</location>
    </subcellularLocation>
</comment>
<evidence type="ECO:0000313" key="9">
    <source>
        <dbReference type="Proteomes" id="UP001172457"/>
    </source>
</evidence>
<keyword evidence="2" id="KW-0812">Transmembrane</keyword>
<name>A0AA38TGT2_9ASTR</name>
<evidence type="ECO:0000256" key="6">
    <source>
        <dbReference type="SAM" id="MobiDB-lite"/>
    </source>
</evidence>
<feature type="region of interest" description="Disordered" evidence="6">
    <location>
        <begin position="203"/>
        <end position="236"/>
    </location>
</feature>
<dbReference type="PANTHER" id="PTHR31422">
    <property type="entry name" value="BNAANNG28530D PROTEIN"/>
    <property type="match status" value="1"/>
</dbReference>
<dbReference type="InterPro" id="IPR007656">
    <property type="entry name" value="GTD-bd"/>
</dbReference>
<evidence type="ECO:0000256" key="3">
    <source>
        <dbReference type="ARBA" id="ARBA00022989"/>
    </source>
</evidence>
<dbReference type="Proteomes" id="UP001172457">
    <property type="component" value="Chromosome 3"/>
</dbReference>
<evidence type="ECO:0000256" key="1">
    <source>
        <dbReference type="ARBA" id="ARBA00004370"/>
    </source>
</evidence>
<reference evidence="8" key="1">
    <citation type="submission" date="2023-03" db="EMBL/GenBank/DDBJ databases">
        <title>Chromosome-scale reference genome and RAD-based genetic map of yellow starthistle (Centaurea solstitialis) reveal putative structural variation and QTLs associated with invader traits.</title>
        <authorList>
            <person name="Reatini B."/>
            <person name="Cang F.A."/>
            <person name="Jiang Q."/>
            <person name="Mckibben M.T.W."/>
            <person name="Barker M.S."/>
            <person name="Rieseberg L.H."/>
            <person name="Dlugosch K.M."/>
        </authorList>
    </citation>
    <scope>NUCLEOTIDE SEQUENCE</scope>
    <source>
        <strain evidence="8">CAN-66</strain>
        <tissue evidence="8">Leaf</tissue>
    </source>
</reference>
<feature type="coiled-coil region" evidence="5">
    <location>
        <begin position="396"/>
        <end position="423"/>
    </location>
</feature>
<proteinExistence type="predicted"/>
<keyword evidence="9" id="KW-1185">Reference proteome</keyword>
<dbReference type="EMBL" id="JARYMX010000003">
    <property type="protein sequence ID" value="KAJ9554981.1"/>
    <property type="molecule type" value="Genomic_DNA"/>
</dbReference>
<dbReference type="GO" id="GO:0016020">
    <property type="term" value="C:membrane"/>
    <property type="evidence" value="ECO:0007669"/>
    <property type="project" value="UniProtKB-SubCell"/>
</dbReference>
<dbReference type="PROSITE" id="PS51775">
    <property type="entry name" value="GTD_BINDING"/>
    <property type="match status" value="1"/>
</dbReference>
<evidence type="ECO:0000259" key="7">
    <source>
        <dbReference type="PROSITE" id="PS51775"/>
    </source>
</evidence>
<evidence type="ECO:0000256" key="5">
    <source>
        <dbReference type="SAM" id="Coils"/>
    </source>
</evidence>
<evidence type="ECO:0000256" key="2">
    <source>
        <dbReference type="ARBA" id="ARBA00022692"/>
    </source>
</evidence>
<keyword evidence="4" id="KW-0472">Membrane</keyword>
<dbReference type="PANTHER" id="PTHR31422:SF0">
    <property type="entry name" value="MYOSIN-BINDING PROTEIN 7"/>
    <property type="match status" value="1"/>
</dbReference>
<evidence type="ECO:0000313" key="8">
    <source>
        <dbReference type="EMBL" id="KAJ9554981.1"/>
    </source>
</evidence>
<accession>A0AA38TGT2</accession>
<keyword evidence="3" id="KW-1133">Transmembrane helix</keyword>
<comment type="caution">
    <text evidence="8">The sequence shown here is derived from an EMBL/GenBank/DDBJ whole genome shotgun (WGS) entry which is preliminary data.</text>
</comment>
<dbReference type="AlphaFoldDB" id="A0AA38TGT2"/>
<protein>
    <recommendedName>
        <fullName evidence="7">GTD-binding domain-containing protein</fullName>
    </recommendedName>
</protein>